<dbReference type="InterPro" id="IPR011793">
    <property type="entry name" value="YbdK"/>
</dbReference>
<dbReference type="OrthoDB" id="9803842at2"/>
<dbReference type="EC" id="6.3.2.2" evidence="5"/>
<comment type="similarity">
    <text evidence="5">Belongs to the glutamate--cysteine ligase type 2 family. YbdK subfamily.</text>
</comment>
<evidence type="ECO:0000256" key="3">
    <source>
        <dbReference type="ARBA" id="ARBA00022840"/>
    </source>
</evidence>
<evidence type="ECO:0000313" key="6">
    <source>
        <dbReference type="EMBL" id="PRX06019.1"/>
    </source>
</evidence>
<dbReference type="PANTHER" id="PTHR36510:SF1">
    <property type="entry name" value="GLUTAMATE--CYSTEINE LIGASE 2-RELATED"/>
    <property type="match status" value="1"/>
</dbReference>
<dbReference type="RefSeq" id="WP_106331070.1">
    <property type="nucleotide sequence ID" value="NZ_BOMO01000186.1"/>
</dbReference>
<keyword evidence="1 5" id="KW-0436">Ligase</keyword>
<evidence type="ECO:0000313" key="7">
    <source>
        <dbReference type="Proteomes" id="UP000239415"/>
    </source>
</evidence>
<dbReference type="Proteomes" id="UP000239415">
    <property type="component" value="Unassembled WGS sequence"/>
</dbReference>
<evidence type="ECO:0000256" key="1">
    <source>
        <dbReference type="ARBA" id="ARBA00022598"/>
    </source>
</evidence>
<gene>
    <name evidence="6" type="ORF">CLV67_14443</name>
</gene>
<dbReference type="GO" id="GO:0004357">
    <property type="term" value="F:glutamate-cysteine ligase activity"/>
    <property type="evidence" value="ECO:0007669"/>
    <property type="project" value="UniProtKB-EC"/>
</dbReference>
<accession>A0A2T0JEY1</accession>
<sequence length="352" mass="37729">MRTLGVEEEFLLLDALTGMNRPVAEQVAGGLAEPMRARSRREFRPSMLEMVTGVCTGAEELAQQLRDGRRAAAQAARAAGVLLVPVGATPVAEQERAPSDDPRFLAIESHYGPIARDPSLCGCHIHVGVDDPATAVAVCTRLRADLPLLQALACNSPLWLGADTGYASWRGVQLRRWQAVGPWPHVTTPAEAGQTIAALVAAGEMMDESMVLWWARPSRTFPTVEVRVADVCPDAADTVVLAALTRAMVDTAVDTDAPPVSDVLLNAAHGNAARSGMRGTLLDPRTGRAYPAWDLVGELVERVTPALKRHEDLDTVTTGLQRIQRVGTGADRQRRLLAQGLLIPKLLASMAL</sequence>
<dbReference type="InterPro" id="IPR014746">
    <property type="entry name" value="Gln_synth/guanido_kin_cat_dom"/>
</dbReference>
<dbReference type="SUPFAM" id="SSF55931">
    <property type="entry name" value="Glutamine synthetase/guanido kinase"/>
    <property type="match status" value="1"/>
</dbReference>
<dbReference type="Pfam" id="PF04107">
    <property type="entry name" value="GCS2"/>
    <property type="match status" value="1"/>
</dbReference>
<evidence type="ECO:0000256" key="5">
    <source>
        <dbReference type="HAMAP-Rule" id="MF_01609"/>
    </source>
</evidence>
<protein>
    <recommendedName>
        <fullName evidence="5">Putative glutamate--cysteine ligase 2</fullName>
        <ecNumber evidence="5">6.3.2.2</ecNumber>
    </recommendedName>
    <alternativeName>
        <fullName evidence="5">Gamma-glutamylcysteine synthetase 2</fullName>
        <shortName evidence="5">GCS 2</shortName>
        <shortName evidence="5">Gamma-GCS 2</shortName>
    </alternativeName>
</protein>
<dbReference type="NCBIfam" id="TIGR02050">
    <property type="entry name" value="gshA_cyan_rel"/>
    <property type="match status" value="1"/>
</dbReference>
<keyword evidence="7" id="KW-1185">Reference proteome</keyword>
<comment type="function">
    <text evidence="5">ATP-dependent carboxylate-amine ligase which exhibits weak glutamate--cysteine ligase activity.</text>
</comment>
<evidence type="ECO:0000256" key="2">
    <source>
        <dbReference type="ARBA" id="ARBA00022741"/>
    </source>
</evidence>
<evidence type="ECO:0000256" key="4">
    <source>
        <dbReference type="ARBA" id="ARBA00048819"/>
    </source>
</evidence>
<dbReference type="EMBL" id="PVMZ01000044">
    <property type="protein sequence ID" value="PRX06019.1"/>
    <property type="molecule type" value="Genomic_DNA"/>
</dbReference>
<reference evidence="6 7" key="1">
    <citation type="submission" date="2018-03" db="EMBL/GenBank/DDBJ databases">
        <title>Genomic Encyclopedia of Archaeal and Bacterial Type Strains, Phase II (KMG-II): from individual species to whole genera.</title>
        <authorList>
            <person name="Goeker M."/>
        </authorList>
    </citation>
    <scope>NUCLEOTIDE SEQUENCE [LARGE SCALE GENOMIC DNA]</scope>
    <source>
        <strain evidence="6 7">DSM 43146</strain>
    </source>
</reference>
<name>A0A2T0JEY1_9ACTN</name>
<organism evidence="6 7">
    <name type="scientific">Actinoplanes italicus</name>
    <dbReference type="NCBI Taxonomy" id="113567"/>
    <lineage>
        <taxon>Bacteria</taxon>
        <taxon>Bacillati</taxon>
        <taxon>Actinomycetota</taxon>
        <taxon>Actinomycetes</taxon>
        <taxon>Micromonosporales</taxon>
        <taxon>Micromonosporaceae</taxon>
        <taxon>Actinoplanes</taxon>
    </lineage>
</organism>
<proteinExistence type="inferred from homology"/>
<dbReference type="GO" id="GO:0005524">
    <property type="term" value="F:ATP binding"/>
    <property type="evidence" value="ECO:0007669"/>
    <property type="project" value="UniProtKB-KW"/>
</dbReference>
<keyword evidence="2 5" id="KW-0547">Nucleotide-binding</keyword>
<dbReference type="NCBIfam" id="NF010041">
    <property type="entry name" value="PRK13517.1-1"/>
    <property type="match status" value="1"/>
</dbReference>
<dbReference type="InterPro" id="IPR050141">
    <property type="entry name" value="GCL_type2/YbdK_subfam"/>
</dbReference>
<comment type="catalytic activity">
    <reaction evidence="4 5">
        <text>L-cysteine + L-glutamate + ATP = gamma-L-glutamyl-L-cysteine + ADP + phosphate + H(+)</text>
        <dbReference type="Rhea" id="RHEA:13285"/>
        <dbReference type="ChEBI" id="CHEBI:15378"/>
        <dbReference type="ChEBI" id="CHEBI:29985"/>
        <dbReference type="ChEBI" id="CHEBI:30616"/>
        <dbReference type="ChEBI" id="CHEBI:35235"/>
        <dbReference type="ChEBI" id="CHEBI:43474"/>
        <dbReference type="ChEBI" id="CHEBI:58173"/>
        <dbReference type="ChEBI" id="CHEBI:456216"/>
        <dbReference type="EC" id="6.3.2.2"/>
    </reaction>
</comment>
<dbReference type="InterPro" id="IPR006336">
    <property type="entry name" value="GCS2"/>
</dbReference>
<dbReference type="Gene3D" id="3.30.590.20">
    <property type="match status" value="1"/>
</dbReference>
<dbReference type="HAMAP" id="MF_01609">
    <property type="entry name" value="Glu_cys_ligase_2"/>
    <property type="match status" value="1"/>
</dbReference>
<dbReference type="GO" id="GO:0042398">
    <property type="term" value="P:modified amino acid biosynthetic process"/>
    <property type="evidence" value="ECO:0007669"/>
    <property type="project" value="InterPro"/>
</dbReference>
<dbReference type="AlphaFoldDB" id="A0A2T0JEY1"/>
<keyword evidence="3 5" id="KW-0067">ATP-binding</keyword>
<comment type="caution">
    <text evidence="6">The sequence shown here is derived from an EMBL/GenBank/DDBJ whole genome shotgun (WGS) entry which is preliminary data.</text>
</comment>
<dbReference type="PANTHER" id="PTHR36510">
    <property type="entry name" value="GLUTAMATE--CYSTEINE LIGASE 2-RELATED"/>
    <property type="match status" value="1"/>
</dbReference>